<dbReference type="InterPro" id="IPR029063">
    <property type="entry name" value="SAM-dependent_MTases_sf"/>
</dbReference>
<organism evidence="5 6">
    <name type="scientific">Hymenoscyphus fraxineus</name>
    <dbReference type="NCBI Taxonomy" id="746836"/>
    <lineage>
        <taxon>Eukaryota</taxon>
        <taxon>Fungi</taxon>
        <taxon>Dikarya</taxon>
        <taxon>Ascomycota</taxon>
        <taxon>Pezizomycotina</taxon>
        <taxon>Leotiomycetes</taxon>
        <taxon>Helotiales</taxon>
        <taxon>Helotiaceae</taxon>
        <taxon>Hymenoscyphus</taxon>
    </lineage>
</organism>
<evidence type="ECO:0000256" key="2">
    <source>
        <dbReference type="ARBA" id="ARBA00022679"/>
    </source>
</evidence>
<protein>
    <recommendedName>
        <fullName evidence="4">O-methyltransferase C-terminal domain-containing protein</fullName>
    </recommendedName>
</protein>
<evidence type="ECO:0000256" key="1">
    <source>
        <dbReference type="ARBA" id="ARBA00022603"/>
    </source>
</evidence>
<accession>A0A9N9KSL0</accession>
<dbReference type="GO" id="GO:0032259">
    <property type="term" value="P:methylation"/>
    <property type="evidence" value="ECO:0007669"/>
    <property type="project" value="UniProtKB-KW"/>
</dbReference>
<dbReference type="GO" id="GO:0008171">
    <property type="term" value="F:O-methyltransferase activity"/>
    <property type="evidence" value="ECO:0007669"/>
    <property type="project" value="InterPro"/>
</dbReference>
<dbReference type="EMBL" id="CAJVRL010000049">
    <property type="protein sequence ID" value="CAG8953114.1"/>
    <property type="molecule type" value="Genomic_DNA"/>
</dbReference>
<dbReference type="InterPro" id="IPR001077">
    <property type="entry name" value="COMT_C"/>
</dbReference>
<dbReference type="InterPro" id="IPR036388">
    <property type="entry name" value="WH-like_DNA-bd_sf"/>
</dbReference>
<keyword evidence="6" id="KW-1185">Reference proteome</keyword>
<evidence type="ECO:0000259" key="4">
    <source>
        <dbReference type="Pfam" id="PF00891"/>
    </source>
</evidence>
<evidence type="ECO:0000313" key="6">
    <source>
        <dbReference type="Proteomes" id="UP000696280"/>
    </source>
</evidence>
<dbReference type="CDD" id="cd02440">
    <property type="entry name" value="AdoMet_MTases"/>
    <property type="match status" value="1"/>
</dbReference>
<dbReference type="InterPro" id="IPR016461">
    <property type="entry name" value="COMT-like"/>
</dbReference>
<dbReference type="InterPro" id="IPR036390">
    <property type="entry name" value="WH_DNA-bd_sf"/>
</dbReference>
<dbReference type="Gene3D" id="1.10.10.10">
    <property type="entry name" value="Winged helix-like DNA-binding domain superfamily/Winged helix DNA-binding domain"/>
    <property type="match status" value="1"/>
</dbReference>
<evidence type="ECO:0000313" key="5">
    <source>
        <dbReference type="EMBL" id="CAG8953114.1"/>
    </source>
</evidence>
<comment type="caution">
    <text evidence="5">The sequence shown here is derived from an EMBL/GenBank/DDBJ whole genome shotgun (WGS) entry which is preliminary data.</text>
</comment>
<dbReference type="SUPFAM" id="SSF46785">
    <property type="entry name" value="Winged helix' DNA-binding domain"/>
    <property type="match status" value="1"/>
</dbReference>
<dbReference type="Gene3D" id="3.40.50.150">
    <property type="entry name" value="Vaccinia Virus protein VP39"/>
    <property type="match status" value="1"/>
</dbReference>
<evidence type="ECO:0000256" key="3">
    <source>
        <dbReference type="ARBA" id="ARBA00022691"/>
    </source>
</evidence>
<keyword evidence="3" id="KW-0949">S-adenosyl-L-methionine</keyword>
<dbReference type="OrthoDB" id="1606438at2759"/>
<name>A0A9N9KSL0_9HELO</name>
<dbReference type="PANTHER" id="PTHR43712">
    <property type="entry name" value="PUTATIVE (AFU_ORTHOLOGUE AFUA_4G14580)-RELATED"/>
    <property type="match status" value="1"/>
</dbReference>
<proteinExistence type="predicted"/>
<dbReference type="PROSITE" id="PS51683">
    <property type="entry name" value="SAM_OMT_II"/>
    <property type="match status" value="1"/>
</dbReference>
<dbReference type="Pfam" id="PF00891">
    <property type="entry name" value="Methyltransf_2"/>
    <property type="match status" value="1"/>
</dbReference>
<dbReference type="Proteomes" id="UP000696280">
    <property type="component" value="Unassembled WGS sequence"/>
</dbReference>
<keyword evidence="2" id="KW-0808">Transferase</keyword>
<keyword evidence="1" id="KW-0489">Methyltransferase</keyword>
<feature type="domain" description="O-methyltransferase C-terminal" evidence="4">
    <location>
        <begin position="201"/>
        <end position="361"/>
    </location>
</feature>
<sequence length="370" mass="41245">MSPCRVAVLAASIQKETNTLEDYLQSQGLPQPDFSLDSPLKLPLPQSIAISVQTALEAADELHSLLLGPLGFILHQVDATHNIIGLHAVSRFEISKRFPVGQEISFSEVAAKCGVDADDMCRILRHAVTNHIFTEPREGFIAHTAVSKALAEVPMLHEWVTMACEDMWPPTTRLVDAMNKWPGSGEPRQTAYNLASRAEGSFFEELERSSERSERFSKAMSLFKIMPGFEPSLVADSKLWKGVSGTVVDVGGANGALACELAKKYPAVQIIVQDLPSVIENTQQFPVYPHTDKVTFQAHDFFSEQPIRGADVYIFRMIFHDWSEKFCKRILQQLIPALKIGARILINDFCIPERGATSMYQERVARQVNF</sequence>
<dbReference type="SUPFAM" id="SSF53335">
    <property type="entry name" value="S-adenosyl-L-methionine-dependent methyltransferases"/>
    <property type="match status" value="1"/>
</dbReference>
<gene>
    <name evidence="5" type="ORF">HYFRA_00003311</name>
</gene>
<dbReference type="AlphaFoldDB" id="A0A9N9KSL0"/>
<reference evidence="5" key="1">
    <citation type="submission" date="2021-07" db="EMBL/GenBank/DDBJ databases">
        <authorList>
            <person name="Durling M."/>
        </authorList>
    </citation>
    <scope>NUCLEOTIDE SEQUENCE</scope>
</reference>
<dbReference type="PANTHER" id="PTHR43712:SF12">
    <property type="entry name" value="STERIGMATOCYSTIN 8-O-METHYLTRANSFERASE"/>
    <property type="match status" value="1"/>
</dbReference>